<feature type="compositionally biased region" description="Basic and acidic residues" evidence="2">
    <location>
        <begin position="282"/>
        <end position="311"/>
    </location>
</feature>
<dbReference type="Gene3D" id="1.10.555.10">
    <property type="entry name" value="Rho GTPase activation protein"/>
    <property type="match status" value="1"/>
</dbReference>
<feature type="compositionally biased region" description="Basic and acidic residues" evidence="2">
    <location>
        <begin position="326"/>
        <end position="342"/>
    </location>
</feature>
<dbReference type="OrthoDB" id="410651at2759"/>
<dbReference type="Proteomes" id="UP000023152">
    <property type="component" value="Unassembled WGS sequence"/>
</dbReference>
<feature type="compositionally biased region" description="Polar residues" evidence="2">
    <location>
        <begin position="120"/>
        <end position="133"/>
    </location>
</feature>
<keyword evidence="1" id="KW-0343">GTPase activation</keyword>
<feature type="domain" description="Rho-GAP" evidence="3">
    <location>
        <begin position="467"/>
        <end position="626"/>
    </location>
</feature>
<feature type="compositionally biased region" description="Pro residues" evidence="2">
    <location>
        <begin position="61"/>
        <end position="71"/>
    </location>
</feature>
<dbReference type="GO" id="GO:0007165">
    <property type="term" value="P:signal transduction"/>
    <property type="evidence" value="ECO:0007669"/>
    <property type="project" value="InterPro"/>
</dbReference>
<dbReference type="InterPro" id="IPR008936">
    <property type="entry name" value="Rho_GTPase_activation_prot"/>
</dbReference>
<organism evidence="4 5">
    <name type="scientific">Reticulomyxa filosa</name>
    <dbReference type="NCBI Taxonomy" id="46433"/>
    <lineage>
        <taxon>Eukaryota</taxon>
        <taxon>Sar</taxon>
        <taxon>Rhizaria</taxon>
        <taxon>Retaria</taxon>
        <taxon>Foraminifera</taxon>
        <taxon>Monothalamids</taxon>
        <taxon>Reticulomyxidae</taxon>
        <taxon>Reticulomyxa</taxon>
    </lineage>
</organism>
<feature type="compositionally biased region" description="Polar residues" evidence="2">
    <location>
        <begin position="14"/>
        <end position="24"/>
    </location>
</feature>
<dbReference type="SMART" id="SM00324">
    <property type="entry name" value="RhoGAP"/>
    <property type="match status" value="1"/>
</dbReference>
<feature type="non-terminal residue" evidence="4">
    <location>
        <position position="1"/>
    </location>
</feature>
<dbReference type="GO" id="GO:0005096">
    <property type="term" value="F:GTPase activator activity"/>
    <property type="evidence" value="ECO:0007669"/>
    <property type="project" value="UniProtKB-KW"/>
</dbReference>
<dbReference type="PROSITE" id="PS50238">
    <property type="entry name" value="RHOGAP"/>
    <property type="match status" value="1"/>
</dbReference>
<feature type="compositionally biased region" description="Polar residues" evidence="2">
    <location>
        <begin position="223"/>
        <end position="232"/>
    </location>
</feature>
<evidence type="ECO:0000256" key="2">
    <source>
        <dbReference type="SAM" id="MobiDB-lite"/>
    </source>
</evidence>
<feature type="compositionally biased region" description="Low complexity" evidence="2">
    <location>
        <begin position="427"/>
        <end position="453"/>
    </location>
</feature>
<comment type="caution">
    <text evidence="4">The sequence shown here is derived from an EMBL/GenBank/DDBJ whole genome shotgun (WGS) entry which is preliminary data.</text>
</comment>
<evidence type="ECO:0000259" key="3">
    <source>
        <dbReference type="PROSITE" id="PS50238"/>
    </source>
</evidence>
<feature type="compositionally biased region" description="Low complexity" evidence="2">
    <location>
        <begin position="187"/>
        <end position="201"/>
    </location>
</feature>
<dbReference type="SUPFAM" id="SSF101447">
    <property type="entry name" value="Formin homology 2 domain (FH2 domain)"/>
    <property type="match status" value="1"/>
</dbReference>
<protein>
    <recommendedName>
        <fullName evidence="3">Rho-GAP domain-containing protein</fullName>
    </recommendedName>
</protein>
<accession>X6MGF3</accession>
<dbReference type="AlphaFoldDB" id="X6MGF3"/>
<reference evidence="4 5" key="1">
    <citation type="journal article" date="2013" name="Curr. Biol.">
        <title>The Genome of the Foraminiferan Reticulomyxa filosa.</title>
        <authorList>
            <person name="Glockner G."/>
            <person name="Hulsmann N."/>
            <person name="Schleicher M."/>
            <person name="Noegel A.A."/>
            <person name="Eichinger L."/>
            <person name="Gallinger C."/>
            <person name="Pawlowski J."/>
            <person name="Sierra R."/>
            <person name="Euteneuer U."/>
            <person name="Pillet L."/>
            <person name="Moustafa A."/>
            <person name="Platzer M."/>
            <person name="Groth M."/>
            <person name="Szafranski K."/>
            <person name="Schliwa M."/>
        </authorList>
    </citation>
    <scope>NUCLEOTIDE SEQUENCE [LARGE SCALE GENOMIC DNA]</scope>
</reference>
<name>X6MGF3_RETFI</name>
<feature type="compositionally biased region" description="Low complexity" evidence="2">
    <location>
        <begin position="345"/>
        <end position="355"/>
    </location>
</feature>
<dbReference type="Pfam" id="PF00620">
    <property type="entry name" value="RhoGAP"/>
    <property type="match status" value="1"/>
</dbReference>
<feature type="compositionally biased region" description="Basic and acidic residues" evidence="2">
    <location>
        <begin position="407"/>
        <end position="419"/>
    </location>
</feature>
<keyword evidence="5" id="KW-1185">Reference proteome</keyword>
<dbReference type="SUPFAM" id="SSF48350">
    <property type="entry name" value="GTPase activation domain, GAP"/>
    <property type="match status" value="1"/>
</dbReference>
<dbReference type="PANTHER" id="PTHR23177">
    <property type="entry name" value="MKIAA1688 PROTEIN"/>
    <property type="match status" value="1"/>
</dbReference>
<dbReference type="EMBL" id="ASPP01021363">
    <property type="protein sequence ID" value="ETO12487.1"/>
    <property type="molecule type" value="Genomic_DNA"/>
</dbReference>
<dbReference type="InterPro" id="IPR044785">
    <property type="entry name" value="RopGAP1-5"/>
</dbReference>
<evidence type="ECO:0000313" key="4">
    <source>
        <dbReference type="EMBL" id="ETO12487.1"/>
    </source>
</evidence>
<dbReference type="InterPro" id="IPR000198">
    <property type="entry name" value="RhoGAP_dom"/>
</dbReference>
<feature type="region of interest" description="Disordered" evidence="2">
    <location>
        <begin position="1"/>
        <end position="372"/>
    </location>
</feature>
<feature type="compositionally biased region" description="Basic and acidic residues" evidence="2">
    <location>
        <begin position="203"/>
        <end position="221"/>
    </location>
</feature>
<gene>
    <name evidence="4" type="ORF">RFI_24883</name>
</gene>
<proteinExistence type="predicted"/>
<feature type="region of interest" description="Disordered" evidence="2">
    <location>
        <begin position="398"/>
        <end position="456"/>
    </location>
</feature>
<sequence>QLLPNVDNKGPMDPSSNKDNNYSRNRAKTHLKSSNNDSRDDNESAPSSTAAHPKKARRQQIPPPPPPPPPPPEEDETPPAPSNNERGARREKRTARRHGVDASAMSEQHKLRGDVRPVSTADTAKPSSSQAQPMASKHQDAKSERTRRGHTVAASAGLDVDRHAHPRTRTPTQMENLAEFAPPPSSAATATITTTTTTAATKVSKEKESETRNSSSFERHNRSYTTIQPENASTSFSSKSKTRKKEIKSAWESSMSENENENSEEKAEFEPVTSTPGENEEENGHNRNPDEDDRNGNDTRASNDYHEEKNQRQSNTDAQQHHVRPKERSKSLHTFARQDSHGKRSSNSNSNSNNTTKKKKRSLFGKLFGSSKEKKKKSDFVKKFVYVLCSEKHRIGPLTESAENSEDEQHHEREDEATAHSKTGHYSNGSNDTDNHSNSNGNDNNSNNNNNNYDNEDETISVKQFGVPIKMLAKIDIPYYDSPIPSVLVTLGTCIFENQGYLTDGIFRKQPNQTQFTRIKGLIDSGKMDSIEFQSVDPLIPAQLIKQWFRELPTPLLHSITIQAIEQTQNVEKFAKLFENIPEPNKSIFLWLLDLCAEIAANESSNQMNAQVISSFLKKIYISDYF</sequence>
<dbReference type="PANTHER" id="PTHR23177:SF35">
    <property type="entry name" value="RHO GTPASE-ACTIVATING PROTEIN GACA"/>
    <property type="match status" value="1"/>
</dbReference>
<dbReference type="OMA" id="CIFENQG"/>
<evidence type="ECO:0000313" key="5">
    <source>
        <dbReference type="Proteomes" id="UP000023152"/>
    </source>
</evidence>
<feature type="compositionally biased region" description="Basic and acidic residues" evidence="2">
    <location>
        <begin position="137"/>
        <end position="146"/>
    </location>
</feature>
<dbReference type="CDD" id="cd00159">
    <property type="entry name" value="RhoGAP"/>
    <property type="match status" value="1"/>
</dbReference>
<evidence type="ECO:0000256" key="1">
    <source>
        <dbReference type="ARBA" id="ARBA00022468"/>
    </source>
</evidence>